<evidence type="ECO:0000256" key="1">
    <source>
        <dbReference type="ARBA" id="ARBA00002292"/>
    </source>
</evidence>
<keyword evidence="10" id="KW-1185">Reference proteome</keyword>
<evidence type="ECO:0000256" key="3">
    <source>
        <dbReference type="ARBA" id="ARBA00017945"/>
    </source>
</evidence>
<dbReference type="Proteomes" id="UP000487882">
    <property type="component" value="Unassembled WGS sequence"/>
</dbReference>
<dbReference type="Pfam" id="PF00462">
    <property type="entry name" value="Glutaredoxin"/>
    <property type="match status" value="1"/>
</dbReference>
<dbReference type="EMBL" id="WNLP01000003">
    <property type="protein sequence ID" value="MUH59616.1"/>
    <property type="molecule type" value="Genomic_DNA"/>
</dbReference>
<dbReference type="InterPro" id="IPR036249">
    <property type="entry name" value="Thioredoxin-like_sf"/>
</dbReference>
<dbReference type="GO" id="GO:0009055">
    <property type="term" value="F:electron transfer activity"/>
    <property type="evidence" value="ECO:0007669"/>
    <property type="project" value="TreeGrafter"/>
</dbReference>
<name>A0A7K1J4N2_9BIFI</name>
<comment type="similarity">
    <text evidence="2">Belongs to the glutaredoxin family.</text>
</comment>
<dbReference type="NCBIfam" id="TIGR02194">
    <property type="entry name" value="GlrX_NrdH"/>
    <property type="match status" value="1"/>
</dbReference>
<dbReference type="CDD" id="cd02976">
    <property type="entry name" value="NrdH"/>
    <property type="match status" value="1"/>
</dbReference>
<keyword evidence="7" id="KW-0676">Redox-active center</keyword>
<accession>A0A7K1J4N2</accession>
<dbReference type="GO" id="GO:0045454">
    <property type="term" value="P:cell redox homeostasis"/>
    <property type="evidence" value="ECO:0007669"/>
    <property type="project" value="InterPro"/>
</dbReference>
<dbReference type="PANTHER" id="PTHR34386">
    <property type="entry name" value="GLUTAREDOXIN"/>
    <property type="match status" value="1"/>
</dbReference>
<gene>
    <name evidence="9" type="ORF">GSD1FS_0951</name>
</gene>
<dbReference type="InterPro" id="IPR011909">
    <property type="entry name" value="GlrX_NrdH"/>
</dbReference>
<reference evidence="9 10" key="1">
    <citation type="submission" date="2019-09" db="EMBL/GenBank/DDBJ databases">
        <title>Bifidobacterium canis sp. nov., isolated from the digestive tract of German Shepherd dog puppy.</title>
        <authorList>
            <person name="Bunesova V."/>
        </authorList>
    </citation>
    <scope>NUCLEOTIDE SEQUENCE [LARGE SCALE GENOMIC DNA]</scope>
    <source>
        <strain evidence="9 10">GSD1FS</strain>
    </source>
</reference>
<evidence type="ECO:0000313" key="10">
    <source>
        <dbReference type="Proteomes" id="UP000487882"/>
    </source>
</evidence>
<keyword evidence="4" id="KW-0813">Transport</keyword>
<dbReference type="InterPro" id="IPR002109">
    <property type="entry name" value="Glutaredoxin"/>
</dbReference>
<feature type="domain" description="Glutaredoxin" evidence="8">
    <location>
        <begin position="20"/>
        <end position="76"/>
    </location>
</feature>
<evidence type="ECO:0000313" key="9">
    <source>
        <dbReference type="EMBL" id="MUH59616.1"/>
    </source>
</evidence>
<dbReference type="Gene3D" id="3.40.30.10">
    <property type="entry name" value="Glutaredoxin"/>
    <property type="match status" value="1"/>
</dbReference>
<dbReference type="InterPro" id="IPR051548">
    <property type="entry name" value="Grx-like_ET"/>
</dbReference>
<evidence type="ECO:0000256" key="5">
    <source>
        <dbReference type="ARBA" id="ARBA00022982"/>
    </source>
</evidence>
<sequence length="101" mass="11085">MVICAFNNHNHEVNRGAMQITVYSKPNCPQCAATKRAFDRMGLEYGVIDITQDAHALAQLQEAGFKQAPVVVAGEDWWSGYRPDKIRQLAAEPAQAGAGLR</sequence>
<evidence type="ECO:0000256" key="6">
    <source>
        <dbReference type="ARBA" id="ARBA00023157"/>
    </source>
</evidence>
<dbReference type="PANTHER" id="PTHR34386:SF1">
    <property type="entry name" value="GLUTAREDOXIN-LIKE PROTEIN NRDH"/>
    <property type="match status" value="1"/>
</dbReference>
<evidence type="ECO:0000259" key="8">
    <source>
        <dbReference type="Pfam" id="PF00462"/>
    </source>
</evidence>
<organism evidence="9 10">
    <name type="scientific">Bifidobacterium canis</name>
    <dbReference type="NCBI Taxonomy" id="2610880"/>
    <lineage>
        <taxon>Bacteria</taxon>
        <taxon>Bacillati</taxon>
        <taxon>Actinomycetota</taxon>
        <taxon>Actinomycetes</taxon>
        <taxon>Bifidobacteriales</taxon>
        <taxon>Bifidobacteriaceae</taxon>
        <taxon>Bifidobacterium</taxon>
    </lineage>
</organism>
<evidence type="ECO:0000256" key="2">
    <source>
        <dbReference type="ARBA" id="ARBA00007787"/>
    </source>
</evidence>
<dbReference type="PROSITE" id="PS51354">
    <property type="entry name" value="GLUTAREDOXIN_2"/>
    <property type="match status" value="1"/>
</dbReference>
<evidence type="ECO:0000256" key="4">
    <source>
        <dbReference type="ARBA" id="ARBA00022448"/>
    </source>
</evidence>
<keyword evidence="6" id="KW-1015">Disulfide bond</keyword>
<protein>
    <recommendedName>
        <fullName evidence="3">Glutaredoxin-like protein NrdH</fullName>
    </recommendedName>
</protein>
<dbReference type="SUPFAM" id="SSF52833">
    <property type="entry name" value="Thioredoxin-like"/>
    <property type="match status" value="1"/>
</dbReference>
<evidence type="ECO:0000256" key="7">
    <source>
        <dbReference type="ARBA" id="ARBA00023284"/>
    </source>
</evidence>
<proteinExistence type="inferred from homology"/>
<keyword evidence="5" id="KW-0249">Electron transport</keyword>
<dbReference type="AlphaFoldDB" id="A0A7K1J4N2"/>
<comment type="function">
    <text evidence="1">Electron transport system for the ribonucleotide reductase system NrdEF.</text>
</comment>
<comment type="caution">
    <text evidence="9">The sequence shown here is derived from an EMBL/GenBank/DDBJ whole genome shotgun (WGS) entry which is preliminary data.</text>
</comment>